<dbReference type="Proteomes" id="UP000198282">
    <property type="component" value="Unassembled WGS sequence"/>
</dbReference>
<organism evidence="1 2">
    <name type="scientific">Streptosporangium subroseum</name>
    <dbReference type="NCBI Taxonomy" id="106412"/>
    <lineage>
        <taxon>Bacteria</taxon>
        <taxon>Bacillati</taxon>
        <taxon>Actinomycetota</taxon>
        <taxon>Actinomycetes</taxon>
        <taxon>Streptosporangiales</taxon>
        <taxon>Streptosporangiaceae</taxon>
        <taxon>Streptosporangium</taxon>
    </lineage>
</organism>
<keyword evidence="2" id="KW-1185">Reference proteome</keyword>
<protein>
    <submittedName>
        <fullName evidence="1">Uncharacterized protein</fullName>
    </submittedName>
</protein>
<gene>
    <name evidence="1" type="ORF">SAMN05216276_104522</name>
</gene>
<evidence type="ECO:0000313" key="2">
    <source>
        <dbReference type="Proteomes" id="UP000198282"/>
    </source>
</evidence>
<evidence type="ECO:0000313" key="1">
    <source>
        <dbReference type="EMBL" id="SNT45552.1"/>
    </source>
</evidence>
<proteinExistence type="predicted"/>
<sequence>MTHLRRYQDDGLFDRFGYHASELWINGRDVWVEE</sequence>
<dbReference type="AlphaFoldDB" id="A0A239MTS9"/>
<name>A0A239MTS9_9ACTN</name>
<dbReference type="EMBL" id="FZOD01000045">
    <property type="protein sequence ID" value="SNT45552.1"/>
    <property type="molecule type" value="Genomic_DNA"/>
</dbReference>
<accession>A0A239MTS9</accession>
<reference evidence="1 2" key="1">
    <citation type="submission" date="2017-06" db="EMBL/GenBank/DDBJ databases">
        <authorList>
            <person name="Kim H.J."/>
            <person name="Triplett B.A."/>
        </authorList>
    </citation>
    <scope>NUCLEOTIDE SEQUENCE [LARGE SCALE GENOMIC DNA]</scope>
    <source>
        <strain evidence="1 2">CGMCC 4.2132</strain>
    </source>
</reference>